<proteinExistence type="predicted"/>
<reference evidence="1 2" key="1">
    <citation type="journal article" date="2015" name="Stand. Genomic Sci.">
        <title>Genomic Encyclopedia of Bacterial and Archaeal Type Strains, Phase III: the genomes of soil and plant-associated and newly described type strains.</title>
        <authorList>
            <person name="Whitman W.B."/>
            <person name="Woyke T."/>
            <person name="Klenk H.P."/>
            <person name="Zhou Y."/>
            <person name="Lilburn T.G."/>
            <person name="Beck B.J."/>
            <person name="De Vos P."/>
            <person name="Vandamme P."/>
            <person name="Eisen J.A."/>
            <person name="Garrity G."/>
            <person name="Hugenholtz P."/>
            <person name="Kyrpides N.C."/>
        </authorList>
    </citation>
    <scope>NUCLEOTIDE SEQUENCE [LARGE SCALE GENOMIC DNA]</scope>
    <source>
        <strain evidence="1 2">CGMCC 1.7271</strain>
    </source>
</reference>
<accession>A0A562SGF1</accession>
<protein>
    <submittedName>
        <fullName evidence="1">Uncharacterized protein</fullName>
    </submittedName>
</protein>
<dbReference type="EMBL" id="VLLE01000005">
    <property type="protein sequence ID" value="TWI80389.1"/>
    <property type="molecule type" value="Genomic_DNA"/>
</dbReference>
<dbReference type="Proteomes" id="UP000316167">
    <property type="component" value="Unassembled WGS sequence"/>
</dbReference>
<evidence type="ECO:0000313" key="1">
    <source>
        <dbReference type="EMBL" id="TWI80389.1"/>
    </source>
</evidence>
<dbReference type="AlphaFoldDB" id="A0A562SGF1"/>
<keyword evidence="2" id="KW-1185">Reference proteome</keyword>
<comment type="caution">
    <text evidence="1">The sequence shown here is derived from an EMBL/GenBank/DDBJ whole genome shotgun (WGS) entry which is preliminary data.</text>
</comment>
<gene>
    <name evidence="1" type="ORF">IQ13_3066</name>
</gene>
<organism evidence="1 2">
    <name type="scientific">Lacibacter cauensis</name>
    <dbReference type="NCBI Taxonomy" id="510947"/>
    <lineage>
        <taxon>Bacteria</taxon>
        <taxon>Pseudomonadati</taxon>
        <taxon>Bacteroidota</taxon>
        <taxon>Chitinophagia</taxon>
        <taxon>Chitinophagales</taxon>
        <taxon>Chitinophagaceae</taxon>
        <taxon>Lacibacter</taxon>
    </lineage>
</organism>
<sequence length="156" mass="18064">MGYYFLYTFQQKQLKREMKKEMLAGISFSELEVIDPSAAGTSFRWEEENKEFYLHDELYDIVEVRKEGTKTLYYCINDKKEKQLLKKLADAVRGGQQGRHGSKHGKQLVKFQLPVFVLSKLTVEFTGLVVERPSFGMLEQHLVSVSKEIKDPPPKA</sequence>
<name>A0A562SGF1_9BACT</name>
<evidence type="ECO:0000313" key="2">
    <source>
        <dbReference type="Proteomes" id="UP000316167"/>
    </source>
</evidence>